<dbReference type="RefSeq" id="WP_249294791.1">
    <property type="nucleotide sequence ID" value="NZ_JACRSV010000002.1"/>
</dbReference>
<name>A0A926E1X8_9FIRM</name>
<dbReference type="Proteomes" id="UP000610760">
    <property type="component" value="Unassembled WGS sequence"/>
</dbReference>
<accession>A0A926E1X8</accession>
<evidence type="ECO:0000313" key="2">
    <source>
        <dbReference type="Proteomes" id="UP000610760"/>
    </source>
</evidence>
<protein>
    <submittedName>
        <fullName evidence="1">Uncharacterized protein</fullName>
    </submittedName>
</protein>
<evidence type="ECO:0000313" key="1">
    <source>
        <dbReference type="EMBL" id="MBC8559806.1"/>
    </source>
</evidence>
<gene>
    <name evidence="1" type="ORF">H8710_06945</name>
</gene>
<comment type="caution">
    <text evidence="1">The sequence shown here is derived from an EMBL/GenBank/DDBJ whole genome shotgun (WGS) entry which is preliminary data.</text>
</comment>
<dbReference type="EMBL" id="JACRSV010000002">
    <property type="protein sequence ID" value="MBC8559806.1"/>
    <property type="molecule type" value="Genomic_DNA"/>
</dbReference>
<organism evidence="1 2">
    <name type="scientific">Fumia xinanensis</name>
    <dbReference type="NCBI Taxonomy" id="2763659"/>
    <lineage>
        <taxon>Bacteria</taxon>
        <taxon>Bacillati</taxon>
        <taxon>Bacillota</taxon>
        <taxon>Clostridia</taxon>
        <taxon>Eubacteriales</taxon>
        <taxon>Oscillospiraceae</taxon>
        <taxon>Fumia</taxon>
    </lineage>
</organism>
<dbReference type="AlphaFoldDB" id="A0A926E1X8"/>
<sequence>MYKTIIPVMNKKLTDAQKAKLVSELKKADPQAVMLIYGRILRNQQAKDLEYEHFIENKSFLEENGFTVGAWVTPTIGYGAPYYFDHDAPYTKIHTLKGNGDTIPGAYCPLYDDFTNELCSIFKRVAGTGVKLILLEDDFTLTGGKALFDRMGCCCEKHMAILRERLGENITVEELNDKVYRQGQNKYRDTFRALQGETLNSLADKIGNAIHSVNPEIRVGLSSNWSSFNIEGITLDKLAKTIAGGNKALIRLTGAPYWACIPNFATSIETARLESQWCRHKDIELLTEGDTFPRPRHNVPAALLEGFDTVLRADGKTDGILKYMVDYNSSATYETGYIERHVRNKPLYDEIERRFTGDTVGLNVLEVPEQFASIEFDADCRVEHYSSIGLLPVVSQWFMTDNGLPTTYENKEGAILAFGENAKYLDDGMLNRGVILDASGAKKLMKKGGDVGIESFERAKTPLAEKFIEEDELILASADDDKVFYHFQLKKGAKILSKFYHCSEGLGLLPPNGVLEENSYPACYLYENSRHQKFMVYSFSAASFGSTNMMCPTTVFRNYFRPKQLAKGIEWLQGEPLPATCFGHPNTYMLCRRNGSQMTVGIWNFFSDEIFTPEINLDREYTSLDCYCCEGSLDGSKVKLSTDIAPYGFACFTVK</sequence>
<reference evidence="1" key="1">
    <citation type="submission" date="2020-08" db="EMBL/GenBank/DDBJ databases">
        <title>Genome public.</title>
        <authorList>
            <person name="Liu C."/>
            <person name="Sun Q."/>
        </authorList>
    </citation>
    <scope>NUCLEOTIDE SEQUENCE</scope>
    <source>
        <strain evidence="1">NSJ-33</strain>
    </source>
</reference>
<keyword evidence="2" id="KW-1185">Reference proteome</keyword>
<proteinExistence type="predicted"/>